<feature type="transmembrane region" description="Helical" evidence="5">
    <location>
        <begin position="200"/>
        <end position="222"/>
    </location>
</feature>
<evidence type="ECO:0000256" key="1">
    <source>
        <dbReference type="ARBA" id="ARBA00004141"/>
    </source>
</evidence>
<feature type="transmembrane region" description="Helical" evidence="5">
    <location>
        <begin position="359"/>
        <end position="385"/>
    </location>
</feature>
<feature type="transmembrane region" description="Helical" evidence="5">
    <location>
        <begin position="106"/>
        <end position="125"/>
    </location>
</feature>
<keyword evidence="3 5" id="KW-1133">Transmembrane helix</keyword>
<name>A0ABW3GNC0_9PROT</name>
<dbReference type="InterPro" id="IPR007016">
    <property type="entry name" value="O-antigen_ligase-rel_domated"/>
</dbReference>
<feature type="transmembrane region" description="Helical" evidence="5">
    <location>
        <begin position="234"/>
        <end position="267"/>
    </location>
</feature>
<feature type="transmembrane region" description="Helical" evidence="5">
    <location>
        <begin position="7"/>
        <end position="31"/>
    </location>
</feature>
<comment type="caution">
    <text evidence="7">The sequence shown here is derived from an EMBL/GenBank/DDBJ whole genome shotgun (WGS) entry which is preliminary data.</text>
</comment>
<dbReference type="RefSeq" id="WP_379076438.1">
    <property type="nucleotide sequence ID" value="NZ_JBHTJW010000002.1"/>
</dbReference>
<dbReference type="Pfam" id="PF04932">
    <property type="entry name" value="Wzy_C"/>
    <property type="match status" value="1"/>
</dbReference>
<evidence type="ECO:0000259" key="6">
    <source>
        <dbReference type="Pfam" id="PF04932"/>
    </source>
</evidence>
<accession>A0ABW3GNC0</accession>
<organism evidence="7 8">
    <name type="scientific">Methylophilus glucosoxydans</name>
    <dbReference type="NCBI Taxonomy" id="752553"/>
    <lineage>
        <taxon>Bacteria</taxon>
        <taxon>Pseudomonadati</taxon>
        <taxon>Pseudomonadota</taxon>
        <taxon>Betaproteobacteria</taxon>
        <taxon>Nitrosomonadales</taxon>
        <taxon>Methylophilaceae</taxon>
        <taxon>Methylophilus</taxon>
    </lineage>
</organism>
<evidence type="ECO:0000256" key="2">
    <source>
        <dbReference type="ARBA" id="ARBA00022692"/>
    </source>
</evidence>
<proteinExistence type="predicted"/>
<feature type="transmembrane region" description="Helical" evidence="5">
    <location>
        <begin position="51"/>
        <end position="69"/>
    </location>
</feature>
<feature type="transmembrane region" description="Helical" evidence="5">
    <location>
        <begin position="137"/>
        <end position="157"/>
    </location>
</feature>
<keyword evidence="8" id="KW-1185">Reference proteome</keyword>
<evidence type="ECO:0000313" key="8">
    <source>
        <dbReference type="Proteomes" id="UP001597106"/>
    </source>
</evidence>
<feature type="transmembrane region" description="Helical" evidence="5">
    <location>
        <begin position="81"/>
        <end position="100"/>
    </location>
</feature>
<sequence length="450" mass="49836">MDLLIALLFWGVYLAVALLIIAAGLSIVLYFKPFRFASVSTIFSTLQIYTFPVGGIFFSLSFISGIFSIKSLLNIPKVKIPWVYAFIVLELIRLISIAWSPNPVEGIRYVLYEIVFLNVALAFAFSTEIKQSTVEKVIKLSLLLVSVNGILIVLFRVTPSIEFGFLRSAVSQFFISKNVLNDFLYVSPNNVYSPDKAGGFFVNANVAAALTGFAAVASWYFAKAVNSQLLKLNAIFLFVVVFFAGSKAAIMMAVGMPFLMIFIDLFFSKRSSIGSALLIIGFLIFSFIAILIVKYFLAGSSFGDATASTFDDRIVMWQFALDQFIKHPIQGLGFGGWAIESAGYAYLNGYRSNLPAHNAFLIIWNQSGFFALIAALYFTVSYLRFFLKKLSLPNEKVVLVAKAVLAGSIWVFIQAQGENFGLIGEAHITPLMAMLVGYSLRQQFIKDNEL</sequence>
<evidence type="ECO:0000313" key="7">
    <source>
        <dbReference type="EMBL" id="MFD0930251.1"/>
    </source>
</evidence>
<dbReference type="PANTHER" id="PTHR37422">
    <property type="entry name" value="TEICHURONIC ACID BIOSYNTHESIS PROTEIN TUAE"/>
    <property type="match status" value="1"/>
</dbReference>
<keyword evidence="7" id="KW-0436">Ligase</keyword>
<dbReference type="Proteomes" id="UP001597106">
    <property type="component" value="Unassembled WGS sequence"/>
</dbReference>
<gene>
    <name evidence="7" type="ORF">ACFQ1T_10740</name>
</gene>
<evidence type="ECO:0000256" key="3">
    <source>
        <dbReference type="ARBA" id="ARBA00022989"/>
    </source>
</evidence>
<comment type="subcellular location">
    <subcellularLocation>
        <location evidence="1">Membrane</location>
        <topology evidence="1">Multi-pass membrane protein</topology>
    </subcellularLocation>
</comment>
<dbReference type="InterPro" id="IPR051533">
    <property type="entry name" value="WaaL-like"/>
</dbReference>
<evidence type="ECO:0000256" key="5">
    <source>
        <dbReference type="SAM" id="Phobius"/>
    </source>
</evidence>
<feature type="transmembrane region" description="Helical" evidence="5">
    <location>
        <begin position="273"/>
        <end position="293"/>
    </location>
</feature>
<protein>
    <submittedName>
        <fullName evidence="7">O-antigen ligase family protein</fullName>
    </submittedName>
</protein>
<evidence type="ECO:0000256" key="4">
    <source>
        <dbReference type="ARBA" id="ARBA00023136"/>
    </source>
</evidence>
<dbReference type="EMBL" id="JBHTJW010000002">
    <property type="protein sequence ID" value="MFD0930251.1"/>
    <property type="molecule type" value="Genomic_DNA"/>
</dbReference>
<feature type="domain" description="O-antigen ligase-related" evidence="6">
    <location>
        <begin position="233"/>
        <end position="375"/>
    </location>
</feature>
<dbReference type="PANTHER" id="PTHR37422:SF23">
    <property type="entry name" value="TEICHURONIC ACID BIOSYNTHESIS PROTEIN TUAE"/>
    <property type="match status" value="1"/>
</dbReference>
<reference evidence="8" key="1">
    <citation type="journal article" date="2019" name="Int. J. Syst. Evol. Microbiol.">
        <title>The Global Catalogue of Microorganisms (GCM) 10K type strain sequencing project: providing services to taxonomists for standard genome sequencing and annotation.</title>
        <authorList>
            <consortium name="The Broad Institute Genomics Platform"/>
            <consortium name="The Broad Institute Genome Sequencing Center for Infectious Disease"/>
            <person name="Wu L."/>
            <person name="Ma J."/>
        </authorList>
    </citation>
    <scope>NUCLEOTIDE SEQUENCE [LARGE SCALE GENOMIC DNA]</scope>
    <source>
        <strain evidence="8">CCUG 59685</strain>
    </source>
</reference>
<keyword evidence="4 5" id="KW-0472">Membrane</keyword>
<keyword evidence="2 5" id="KW-0812">Transmembrane</keyword>
<dbReference type="GO" id="GO:0016874">
    <property type="term" value="F:ligase activity"/>
    <property type="evidence" value="ECO:0007669"/>
    <property type="project" value="UniProtKB-KW"/>
</dbReference>